<evidence type="ECO:0000313" key="5">
    <source>
        <dbReference type="EMBL" id="XBH09037.1"/>
    </source>
</evidence>
<keyword evidence="3 5" id="KW-0808">Transferase</keyword>
<dbReference type="Pfam" id="PF00535">
    <property type="entry name" value="Glycos_transf_2"/>
    <property type="match status" value="1"/>
</dbReference>
<dbReference type="EC" id="2.4.-.-" evidence="5"/>
<dbReference type="CDD" id="cd00761">
    <property type="entry name" value="Glyco_tranf_GTA_type"/>
    <property type="match status" value="1"/>
</dbReference>
<evidence type="ECO:0000256" key="2">
    <source>
        <dbReference type="ARBA" id="ARBA00022676"/>
    </source>
</evidence>
<evidence type="ECO:0000313" key="6">
    <source>
        <dbReference type="EMBL" id="XBH12241.1"/>
    </source>
</evidence>
<dbReference type="Gene3D" id="3.90.550.10">
    <property type="entry name" value="Spore Coat Polysaccharide Biosynthesis Protein SpsA, Chain A"/>
    <property type="match status" value="1"/>
</dbReference>
<dbReference type="EMBL" id="CP121195">
    <property type="protein sequence ID" value="XBH12241.1"/>
    <property type="molecule type" value="Genomic_DNA"/>
</dbReference>
<dbReference type="AlphaFoldDB" id="A0AAU7CTU9"/>
<dbReference type="GO" id="GO:0016757">
    <property type="term" value="F:glycosyltransferase activity"/>
    <property type="evidence" value="ECO:0007669"/>
    <property type="project" value="UniProtKB-KW"/>
</dbReference>
<sequence>MTKYIIITPARDEADYIEQTLASVPRQSILPMQWILVNDGSRDNTGEIMDRSAKQYPWITVCHRNDRGYRNSAGGEVDAFYDGFSQIASDDWDFIVKLDGDLSFSPDYFAQCFAEFDKDPRLGIAGGGIYHNLNGVITLEKSPIFHVRGATKIYRRECWNDLGGIMRAPGWDTVDDLKANMLGWTTRSFPALRVLHYRFTGAADGAWRNCVKDGRANYIAGYHPLFMFFKCAVRFVKRPRVVGSLGLMFGFLGCYWRRTPRVQDRSLISYTRNQQLRRLLLLDSMWK</sequence>
<feature type="domain" description="Glycosyltransferase 2-like" evidence="4">
    <location>
        <begin position="6"/>
        <end position="142"/>
    </location>
</feature>
<name>A0AAU7CTU9_9BACT</name>
<dbReference type="InterPro" id="IPR029044">
    <property type="entry name" value="Nucleotide-diphossugar_trans"/>
</dbReference>
<proteinExistence type="inferred from homology"/>
<gene>
    <name evidence="5" type="ORF">P4G45_11100</name>
    <name evidence="6" type="ORF">P8936_11045</name>
</gene>
<accession>A0AAU7D5V4</accession>
<protein>
    <submittedName>
        <fullName evidence="5">Glycosyltransferase family 2 protein</fullName>
        <ecNumber evidence="5">2.4.-.-</ecNumber>
    </submittedName>
</protein>
<dbReference type="KEGG" id="epl:P4G45_11100"/>
<comment type="similarity">
    <text evidence="1">Belongs to the glycosyltransferase 2 family.</text>
</comment>
<organism evidence="5">
    <name type="scientific">Edaphobacter paludis</name>
    <dbReference type="NCBI Taxonomy" id="3035702"/>
    <lineage>
        <taxon>Bacteria</taxon>
        <taxon>Pseudomonadati</taxon>
        <taxon>Acidobacteriota</taxon>
        <taxon>Terriglobia</taxon>
        <taxon>Terriglobales</taxon>
        <taxon>Acidobacteriaceae</taxon>
        <taxon>Edaphobacter</taxon>
    </lineage>
</organism>
<dbReference type="RefSeq" id="WP_348266546.1">
    <property type="nucleotide sequence ID" value="NZ_CP121194.1"/>
</dbReference>
<dbReference type="SUPFAM" id="SSF53448">
    <property type="entry name" value="Nucleotide-diphospho-sugar transferases"/>
    <property type="match status" value="1"/>
</dbReference>
<dbReference type="InterPro" id="IPR001173">
    <property type="entry name" value="Glyco_trans_2-like"/>
</dbReference>
<reference evidence="5" key="1">
    <citation type="submission" date="2023-03" db="EMBL/GenBank/DDBJ databases">
        <title>Edaphobacter sp.</title>
        <authorList>
            <person name="Huber K.J."/>
            <person name="Papendorf J."/>
            <person name="Pilke C."/>
            <person name="Bunk B."/>
            <person name="Sproeer C."/>
            <person name="Pester M."/>
        </authorList>
    </citation>
    <scope>NUCLEOTIDE SEQUENCE</scope>
    <source>
        <strain evidence="5">DSM 109919</strain>
        <strain evidence="6">DSM 109920</strain>
    </source>
</reference>
<evidence type="ECO:0000256" key="3">
    <source>
        <dbReference type="ARBA" id="ARBA00022679"/>
    </source>
</evidence>
<dbReference type="EMBL" id="CP121194">
    <property type="protein sequence ID" value="XBH09037.1"/>
    <property type="molecule type" value="Genomic_DNA"/>
</dbReference>
<accession>A0AAU7CTU9</accession>
<dbReference type="PANTHER" id="PTHR43630:SF1">
    <property type="entry name" value="POLY-BETA-1,6-N-ACETYL-D-GLUCOSAMINE SYNTHASE"/>
    <property type="match status" value="1"/>
</dbReference>
<evidence type="ECO:0000256" key="1">
    <source>
        <dbReference type="ARBA" id="ARBA00006739"/>
    </source>
</evidence>
<dbReference type="PANTHER" id="PTHR43630">
    <property type="entry name" value="POLY-BETA-1,6-N-ACETYL-D-GLUCOSAMINE SYNTHASE"/>
    <property type="match status" value="1"/>
</dbReference>
<keyword evidence="2 5" id="KW-0328">Glycosyltransferase</keyword>
<evidence type="ECO:0000259" key="4">
    <source>
        <dbReference type="Pfam" id="PF00535"/>
    </source>
</evidence>